<feature type="transmembrane region" description="Helical" evidence="10">
    <location>
        <begin position="79"/>
        <end position="99"/>
    </location>
</feature>
<dbReference type="Pfam" id="PF01554">
    <property type="entry name" value="MatE"/>
    <property type="match status" value="2"/>
</dbReference>
<protein>
    <recommendedName>
        <fullName evidence="9">Multidrug-efflux transporter</fullName>
    </recommendedName>
</protein>
<proteinExistence type="predicted"/>
<dbReference type="InterPro" id="IPR050222">
    <property type="entry name" value="MATE_MdtK"/>
</dbReference>
<dbReference type="GO" id="GO:0005886">
    <property type="term" value="C:plasma membrane"/>
    <property type="evidence" value="ECO:0007669"/>
    <property type="project" value="UniProtKB-SubCell"/>
</dbReference>
<feature type="transmembrane region" description="Helical" evidence="10">
    <location>
        <begin position="186"/>
        <end position="207"/>
    </location>
</feature>
<comment type="caution">
    <text evidence="11">The sequence shown here is derived from an EMBL/GenBank/DDBJ whole genome shotgun (WGS) entry which is preliminary data.</text>
</comment>
<feature type="transmembrane region" description="Helical" evidence="10">
    <location>
        <begin position="379"/>
        <end position="399"/>
    </location>
</feature>
<evidence type="ECO:0000256" key="3">
    <source>
        <dbReference type="ARBA" id="ARBA00022449"/>
    </source>
</evidence>
<feature type="transmembrane region" description="Helical" evidence="10">
    <location>
        <begin position="153"/>
        <end position="174"/>
    </location>
</feature>
<evidence type="ECO:0000256" key="6">
    <source>
        <dbReference type="ARBA" id="ARBA00022989"/>
    </source>
</evidence>
<comment type="subcellular location">
    <subcellularLocation>
        <location evidence="1">Cell membrane</location>
        <topology evidence="1">Multi-pass membrane protein</topology>
    </subcellularLocation>
</comment>
<evidence type="ECO:0000313" key="11">
    <source>
        <dbReference type="EMBL" id="KAB7512800.1"/>
    </source>
</evidence>
<organism evidence="11 12">
    <name type="scientific">Halosegnis rubeus</name>
    <dbReference type="NCBI Taxonomy" id="2212850"/>
    <lineage>
        <taxon>Archaea</taxon>
        <taxon>Methanobacteriati</taxon>
        <taxon>Methanobacteriota</taxon>
        <taxon>Stenosarchaea group</taxon>
        <taxon>Halobacteria</taxon>
        <taxon>Halobacteriales</taxon>
        <taxon>Natronomonadaceae</taxon>
        <taxon>Halosegnis</taxon>
    </lineage>
</organism>
<dbReference type="PIRSF" id="PIRSF006603">
    <property type="entry name" value="DinF"/>
    <property type="match status" value="1"/>
</dbReference>
<dbReference type="GO" id="GO:0006811">
    <property type="term" value="P:monoatomic ion transport"/>
    <property type="evidence" value="ECO:0007669"/>
    <property type="project" value="UniProtKB-KW"/>
</dbReference>
<evidence type="ECO:0000256" key="4">
    <source>
        <dbReference type="ARBA" id="ARBA00022475"/>
    </source>
</evidence>
<reference evidence="11 12" key="1">
    <citation type="submission" date="2019-10" db="EMBL/GenBank/DDBJ databases">
        <title>Unraveling microbial dark matter from salterns through culturing: the case of the genus Halosegnis.</title>
        <authorList>
            <person name="Duran-Viseras A."/>
            <person name="Andrei A.-S."/>
            <person name="Vera-Gargallo B."/>
            <person name="Ghai R."/>
            <person name="Sanchez-Porro C."/>
            <person name="Ventosa A."/>
        </authorList>
    </citation>
    <scope>NUCLEOTIDE SEQUENCE [LARGE SCALE GENOMIC DNA]</scope>
    <source>
        <strain evidence="11 12">F18-79</strain>
    </source>
</reference>
<dbReference type="InterPro" id="IPR048279">
    <property type="entry name" value="MdtK-like"/>
</dbReference>
<evidence type="ECO:0000256" key="7">
    <source>
        <dbReference type="ARBA" id="ARBA00023065"/>
    </source>
</evidence>
<evidence type="ECO:0000256" key="10">
    <source>
        <dbReference type="SAM" id="Phobius"/>
    </source>
</evidence>
<evidence type="ECO:0000256" key="8">
    <source>
        <dbReference type="ARBA" id="ARBA00023136"/>
    </source>
</evidence>
<dbReference type="AlphaFoldDB" id="A0A5N5U2M3"/>
<dbReference type="InterPro" id="IPR002528">
    <property type="entry name" value="MATE_fam"/>
</dbReference>
<feature type="transmembrane region" description="Helical" evidence="10">
    <location>
        <begin position="111"/>
        <end position="133"/>
    </location>
</feature>
<feature type="transmembrane region" description="Helical" evidence="10">
    <location>
        <begin position="411"/>
        <end position="429"/>
    </location>
</feature>
<feature type="transmembrane region" description="Helical" evidence="10">
    <location>
        <begin position="280"/>
        <end position="301"/>
    </location>
</feature>
<sequence length="478" mass="48976">MAPGRTAGVSLLAAIWASVAGLLDRAGVIDEGRLRDVFDLSWPRIVTGFAIMSKRTVDLAVVGIAVGTDAVAGITVANGFWTVGKFVFIGLAGGTLTLVSQNYGGDERNRATAVVQLSLLAAVVLAVPIALLYNRASVSLVGLIDGGADATTYGATYLAILAPGLLFEAVNLVASRTYAAVGNTTTPMAIRATGAVLNIALSATFVFAADLGVYGAGLGTTVATLLVTCIFVWGLTGRSYAGRGASPLPILSRVAIGRTLPQQLLSVSVPLVARRTAQGLVVFPLLAIAATFGPVVLAALGVARQIRQLLNSFTWGFSIAVSTLVGQALGAGKETLATAYSREVTTLSLLVYLLAGGVVLLAVRPIAAVFVEPTAVARTVPFVAAAAVSSVPLGVDGSITGTLRGAGDTRVPFAATLIGLYLVALPVAFLGTRLAVGASLLLLALVAETTVPALINLRRVRSGRWLEVSRAYRPSADE</sequence>
<dbReference type="PANTHER" id="PTHR43298">
    <property type="entry name" value="MULTIDRUG RESISTANCE PROTEIN NORM-RELATED"/>
    <property type="match status" value="1"/>
</dbReference>
<dbReference type="PANTHER" id="PTHR43298:SF2">
    <property type="entry name" value="FMN_FAD EXPORTER YEEO-RELATED"/>
    <property type="match status" value="1"/>
</dbReference>
<feature type="transmembrane region" description="Helical" evidence="10">
    <location>
        <begin position="344"/>
        <end position="367"/>
    </location>
</feature>
<feature type="transmembrane region" description="Helical" evidence="10">
    <location>
        <begin position="435"/>
        <end position="455"/>
    </location>
</feature>
<keyword evidence="12" id="KW-1185">Reference proteome</keyword>
<keyword evidence="4" id="KW-1003">Cell membrane</keyword>
<dbReference type="GO" id="GO:0015297">
    <property type="term" value="F:antiporter activity"/>
    <property type="evidence" value="ECO:0007669"/>
    <property type="project" value="UniProtKB-KW"/>
</dbReference>
<keyword evidence="2" id="KW-0813">Transport</keyword>
<accession>A0A5N5U2M3</accession>
<dbReference type="NCBIfam" id="TIGR00797">
    <property type="entry name" value="matE"/>
    <property type="match status" value="1"/>
</dbReference>
<keyword evidence="7" id="KW-0406">Ion transport</keyword>
<evidence type="ECO:0000256" key="1">
    <source>
        <dbReference type="ARBA" id="ARBA00004651"/>
    </source>
</evidence>
<evidence type="ECO:0000256" key="5">
    <source>
        <dbReference type="ARBA" id="ARBA00022692"/>
    </source>
</evidence>
<gene>
    <name evidence="11" type="ORF">DM867_11410</name>
</gene>
<evidence type="ECO:0000313" key="12">
    <source>
        <dbReference type="Proteomes" id="UP000326865"/>
    </source>
</evidence>
<keyword evidence="8 10" id="KW-0472">Membrane</keyword>
<dbReference type="Proteomes" id="UP000326865">
    <property type="component" value="Unassembled WGS sequence"/>
</dbReference>
<evidence type="ECO:0000256" key="2">
    <source>
        <dbReference type="ARBA" id="ARBA00022448"/>
    </source>
</evidence>
<dbReference type="EMBL" id="QKKZ01000006">
    <property type="protein sequence ID" value="KAB7512800.1"/>
    <property type="molecule type" value="Genomic_DNA"/>
</dbReference>
<keyword evidence="3" id="KW-0050">Antiport</keyword>
<feature type="transmembrane region" description="Helical" evidence="10">
    <location>
        <begin position="313"/>
        <end position="332"/>
    </location>
</feature>
<keyword evidence="6 10" id="KW-1133">Transmembrane helix</keyword>
<dbReference type="GO" id="GO:0042910">
    <property type="term" value="F:xenobiotic transmembrane transporter activity"/>
    <property type="evidence" value="ECO:0007669"/>
    <property type="project" value="InterPro"/>
</dbReference>
<feature type="transmembrane region" description="Helical" evidence="10">
    <location>
        <begin position="213"/>
        <end position="235"/>
    </location>
</feature>
<name>A0A5N5U2M3_9EURY</name>
<evidence type="ECO:0000256" key="9">
    <source>
        <dbReference type="ARBA" id="ARBA00031636"/>
    </source>
</evidence>
<dbReference type="CDD" id="cd13137">
    <property type="entry name" value="MATE_NorM_like"/>
    <property type="match status" value="1"/>
</dbReference>
<keyword evidence="5 10" id="KW-0812">Transmembrane</keyword>